<sequence>MADWTRLGLCGVLAALACGCATQPGAPAFSVVGEAELFAPGVVSTDFAEIRLTISPDGRTALWFSRNRPGGAGGYDIWMSRRTGDAWGEAAPVSFNTAGRDFDPAFSADGRYVYFCSDRPGGLGGDDLYRVAVTADGFGAVEHLGAGVNSASNEWAPMLSPDGARLLFSSNRPGGAGRMDLFVAARAGDGFAAAAPVPGGVNTAADEFDSTYLADGTTIIFSRAPDLAADRIDLVFAALTAGAYGAGETLPLGVNDAQADTYGPMLDWSDRQQITFSGRRGGTGDMDLFVVRYRLEGGGR</sequence>
<dbReference type="Gene3D" id="2.120.10.30">
    <property type="entry name" value="TolB, C-terminal domain"/>
    <property type="match status" value="1"/>
</dbReference>
<accession>A0A6I6MRT2</accession>
<evidence type="ECO:0000313" key="1">
    <source>
        <dbReference type="EMBL" id="QGZ96861.1"/>
    </source>
</evidence>
<protein>
    <submittedName>
        <fullName evidence="1">Translocation protein TolB</fullName>
    </submittedName>
</protein>
<organism evidence="1 2">
    <name type="scientific">Terricaulis silvestris</name>
    <dbReference type="NCBI Taxonomy" id="2686094"/>
    <lineage>
        <taxon>Bacteria</taxon>
        <taxon>Pseudomonadati</taxon>
        <taxon>Pseudomonadota</taxon>
        <taxon>Alphaproteobacteria</taxon>
        <taxon>Caulobacterales</taxon>
        <taxon>Caulobacteraceae</taxon>
        <taxon>Terricaulis</taxon>
    </lineage>
</organism>
<evidence type="ECO:0000313" key="2">
    <source>
        <dbReference type="Proteomes" id="UP000431269"/>
    </source>
</evidence>
<dbReference type="PROSITE" id="PS51257">
    <property type="entry name" value="PROKAR_LIPOPROTEIN"/>
    <property type="match status" value="1"/>
</dbReference>
<dbReference type="Proteomes" id="UP000431269">
    <property type="component" value="Chromosome"/>
</dbReference>
<gene>
    <name evidence="1" type="ORF">DSM104635_03724</name>
</gene>
<dbReference type="RefSeq" id="WP_228445757.1">
    <property type="nucleotide sequence ID" value="NZ_CP047045.1"/>
</dbReference>
<proteinExistence type="predicted"/>
<dbReference type="KEGG" id="tsv:DSM104635_03724"/>
<keyword evidence="2" id="KW-1185">Reference proteome</keyword>
<dbReference type="Pfam" id="PF07676">
    <property type="entry name" value="PD40"/>
    <property type="match status" value="3"/>
</dbReference>
<reference evidence="2" key="1">
    <citation type="submission" date="2019-12" db="EMBL/GenBank/DDBJ databases">
        <title>Complete genome of Terracaulis silvestris 0127_4.</title>
        <authorList>
            <person name="Vieira S."/>
            <person name="Riedel T."/>
            <person name="Sproer C."/>
            <person name="Pascual J."/>
            <person name="Boedeker C."/>
            <person name="Overmann J."/>
        </authorList>
    </citation>
    <scope>NUCLEOTIDE SEQUENCE [LARGE SCALE GENOMIC DNA]</scope>
    <source>
        <strain evidence="2">0127_4</strain>
    </source>
</reference>
<dbReference type="InterPro" id="IPR011659">
    <property type="entry name" value="WD40"/>
</dbReference>
<dbReference type="SUPFAM" id="SSF82171">
    <property type="entry name" value="DPP6 N-terminal domain-like"/>
    <property type="match status" value="1"/>
</dbReference>
<dbReference type="AlphaFoldDB" id="A0A6I6MRT2"/>
<name>A0A6I6MRT2_9CAUL</name>
<dbReference type="EMBL" id="CP047045">
    <property type="protein sequence ID" value="QGZ96861.1"/>
    <property type="molecule type" value="Genomic_DNA"/>
</dbReference>
<dbReference type="InterPro" id="IPR011042">
    <property type="entry name" value="6-blade_b-propeller_TolB-like"/>
</dbReference>